<dbReference type="eggNOG" id="COG2957">
    <property type="taxonomic scope" value="Bacteria"/>
</dbReference>
<dbReference type="Pfam" id="PF04371">
    <property type="entry name" value="PAD_porph"/>
    <property type="match status" value="1"/>
</dbReference>
<dbReference type="STRING" id="991.IW20_14015"/>
<dbReference type="GO" id="GO:0047632">
    <property type="term" value="F:agmatine deiminase activity"/>
    <property type="evidence" value="ECO:0007669"/>
    <property type="project" value="TreeGrafter"/>
</dbReference>
<dbReference type="RefSeq" id="WP_035623224.1">
    <property type="nucleotide sequence ID" value="NZ_JBEWQG010000002.1"/>
</dbReference>
<dbReference type="Gene3D" id="3.75.10.10">
    <property type="entry name" value="L-arginine/glycine Amidinotransferase, Chain A"/>
    <property type="match status" value="1"/>
</dbReference>
<organism evidence="3 5">
    <name type="scientific">Flavobacterium hydatis</name>
    <name type="common">Cytophaga aquatilis</name>
    <dbReference type="NCBI Taxonomy" id="991"/>
    <lineage>
        <taxon>Bacteria</taxon>
        <taxon>Pseudomonadati</taxon>
        <taxon>Bacteroidota</taxon>
        <taxon>Flavobacteriia</taxon>
        <taxon>Flavobacteriales</taxon>
        <taxon>Flavobacteriaceae</taxon>
        <taxon>Flavobacterium</taxon>
    </lineage>
</organism>
<dbReference type="SUPFAM" id="SSF55909">
    <property type="entry name" value="Pentein"/>
    <property type="match status" value="1"/>
</dbReference>
<dbReference type="PANTHER" id="PTHR31377:SF0">
    <property type="entry name" value="AGMATINE DEIMINASE-RELATED"/>
    <property type="match status" value="1"/>
</dbReference>
<keyword evidence="1" id="KW-0378">Hydrolase</keyword>
<dbReference type="PROSITE" id="PS51257">
    <property type="entry name" value="PROKAR_LIPOPROTEIN"/>
    <property type="match status" value="1"/>
</dbReference>
<dbReference type="PANTHER" id="PTHR31377">
    <property type="entry name" value="AGMATINE DEIMINASE-RELATED"/>
    <property type="match status" value="1"/>
</dbReference>
<gene>
    <name evidence="4" type="ORF">B0A62_16880</name>
    <name evidence="3" type="ORF">IW20_14015</name>
</gene>
<sequence>MKNKAILTMTFAIIISACDSADLDATTSKPDPTKPLTSVLYTMPEESSTHEGTWLQWPHQYEYGVSYRNSLDATWVAMTKALESTEKVHIIAYDTTEKARIEKLLATVGVPLTNVDFKIHQTNDVWVRDNGPIFAKSQSGQIVLQDWGFNGWGEKFGYEKCDAIPSFIASQIGMTAIKVPMVNEGGAVELDGNGVLMATKSAVLSQKNRSTRNYGMTQAQAEANFTKYYGATKFIWLEGGFSKDDVTDMHIDGIAKFVPGNKLVTMNNDDLLDWGLKQSDINLLYNASNKNNQAYTKVYLPLSQNDVVTTNGTDLGFKGCYINFYIANGKVLVPNYNDPNDAVANGIIAGLFPGRKVIGIDVRNLYKNGGMVHCVTQQQPK</sequence>
<comment type="caution">
    <text evidence="3">The sequence shown here is derived from an EMBL/GenBank/DDBJ whole genome shotgun (WGS) entry which is preliminary data.</text>
</comment>
<evidence type="ECO:0000313" key="5">
    <source>
        <dbReference type="Proteomes" id="UP000028712"/>
    </source>
</evidence>
<keyword evidence="6" id="KW-1185">Reference proteome</keyword>
<reference evidence="3 5" key="1">
    <citation type="submission" date="2014-07" db="EMBL/GenBank/DDBJ databases">
        <title>Genome of Flavobacterium hydatis DSM 2063.</title>
        <authorList>
            <person name="Pipes S.E."/>
            <person name="Stropko S.J."/>
            <person name="Newman J.D."/>
        </authorList>
    </citation>
    <scope>NUCLEOTIDE SEQUENCE [LARGE SCALE GENOMIC DNA]</scope>
    <source>
        <strain evidence="3 5">DSM 2063</strain>
    </source>
</reference>
<keyword evidence="2" id="KW-0732">Signal</keyword>
<evidence type="ECO:0000256" key="2">
    <source>
        <dbReference type="SAM" id="SignalP"/>
    </source>
</evidence>
<feature type="chain" id="PRO_5001802588" evidence="2">
    <location>
        <begin position="22"/>
        <end position="381"/>
    </location>
</feature>
<evidence type="ECO:0000313" key="4">
    <source>
        <dbReference type="EMBL" id="OXA91355.1"/>
    </source>
</evidence>
<evidence type="ECO:0000313" key="3">
    <source>
        <dbReference type="EMBL" id="KFF15407.1"/>
    </source>
</evidence>
<reference evidence="4 6" key="2">
    <citation type="submission" date="2016-11" db="EMBL/GenBank/DDBJ databases">
        <title>Whole genomes of Flavobacteriaceae.</title>
        <authorList>
            <person name="Stine C."/>
            <person name="Li C."/>
            <person name="Tadesse D."/>
        </authorList>
    </citation>
    <scope>NUCLEOTIDE SEQUENCE [LARGE SCALE GENOMIC DNA]</scope>
    <source>
        <strain evidence="4 6">ATCC 29551</strain>
    </source>
</reference>
<dbReference type="AlphaFoldDB" id="A0A086AFE3"/>
<dbReference type="EMBL" id="JPRM01000021">
    <property type="protein sequence ID" value="KFF15407.1"/>
    <property type="molecule type" value="Genomic_DNA"/>
</dbReference>
<dbReference type="Proteomes" id="UP000028712">
    <property type="component" value="Unassembled WGS sequence"/>
</dbReference>
<evidence type="ECO:0000313" key="6">
    <source>
        <dbReference type="Proteomes" id="UP000198424"/>
    </source>
</evidence>
<name>A0A086AFE3_FLAHY</name>
<dbReference type="GO" id="GO:0004668">
    <property type="term" value="F:protein-arginine deiminase activity"/>
    <property type="evidence" value="ECO:0007669"/>
    <property type="project" value="InterPro"/>
</dbReference>
<evidence type="ECO:0000256" key="1">
    <source>
        <dbReference type="ARBA" id="ARBA00022801"/>
    </source>
</evidence>
<protein>
    <submittedName>
        <fullName evidence="3">Agmatine deiminase</fullName>
    </submittedName>
</protein>
<proteinExistence type="predicted"/>
<feature type="signal peptide" evidence="2">
    <location>
        <begin position="1"/>
        <end position="21"/>
    </location>
</feature>
<dbReference type="Proteomes" id="UP000198424">
    <property type="component" value="Unassembled WGS sequence"/>
</dbReference>
<dbReference type="InterPro" id="IPR007466">
    <property type="entry name" value="Peptidyl-Arg-deiminase_porph"/>
</dbReference>
<accession>A0A086AFE3</accession>
<dbReference type="EMBL" id="MUGY01000025">
    <property type="protein sequence ID" value="OXA91355.1"/>
    <property type="molecule type" value="Genomic_DNA"/>
</dbReference>
<dbReference type="GO" id="GO:0009446">
    <property type="term" value="P:putrescine biosynthetic process"/>
    <property type="evidence" value="ECO:0007669"/>
    <property type="project" value="InterPro"/>
</dbReference>